<dbReference type="AlphaFoldDB" id="A0A1E3XC01"/>
<dbReference type="PANTHER" id="PTHR30469">
    <property type="entry name" value="MULTIDRUG RESISTANCE PROTEIN MDTA"/>
    <property type="match status" value="1"/>
</dbReference>
<dbReference type="Gene3D" id="2.40.420.20">
    <property type="match status" value="1"/>
</dbReference>
<dbReference type="Pfam" id="PF25989">
    <property type="entry name" value="YknX_C"/>
    <property type="match status" value="1"/>
</dbReference>
<dbReference type="InterPro" id="IPR058637">
    <property type="entry name" value="YknX-like_C"/>
</dbReference>
<sequence length="405" mass="44269">MDVDDLSRLRIERTKYQTQRNKRKRYFSLIMVLAIFAVGGILYGTGILKPATKVEIVNVTTIYPSQTFTLLNASGYVVAQRKSAVSSKITSWLVSLFVEEGSIVKKGEIIATLENKDVLAALDKAKANIEVARFELEHAEAELTEAALAFNRTKELLESEFAAPSEFDAAEARYKSAIAAVAAKKAALQAAEAALKEAEVNLEYTYIRAPFDAVVLTKTADVGDIVTPVGAAANVRASVVTIADMDSLQVEADVSESNIKQVKTGQPCEIQLDALPNERFRGEVHMIVPTADRSKASVLVKVAFIDKDSSILPEMSAKVAFLKREVTKKEQKPVKAVPISAIAKYKGRDVVYVVTSNRAVEKKIEVGRRLDNMVEILSGLEIGDKVVLSPQGKIKDGKRVKIIEE</sequence>
<comment type="caution">
    <text evidence="6">The sequence shown here is derived from an EMBL/GenBank/DDBJ whole genome shotgun (WGS) entry which is preliminary data.</text>
</comment>
<dbReference type="InterPro" id="IPR006143">
    <property type="entry name" value="RND_pump_MFP"/>
</dbReference>
<evidence type="ECO:0000259" key="3">
    <source>
        <dbReference type="Pfam" id="PF25876"/>
    </source>
</evidence>
<keyword evidence="2" id="KW-1133">Transmembrane helix</keyword>
<dbReference type="GO" id="GO:0015562">
    <property type="term" value="F:efflux transmembrane transporter activity"/>
    <property type="evidence" value="ECO:0007669"/>
    <property type="project" value="TreeGrafter"/>
</dbReference>
<feature type="domain" description="CusB-like beta-barrel" evidence="4">
    <location>
        <begin position="250"/>
        <end position="321"/>
    </location>
</feature>
<dbReference type="SUPFAM" id="SSF111369">
    <property type="entry name" value="HlyD-like secretion proteins"/>
    <property type="match status" value="1"/>
</dbReference>
<keyword evidence="2" id="KW-0472">Membrane</keyword>
<dbReference type="Pfam" id="PF25954">
    <property type="entry name" value="Beta-barrel_RND_2"/>
    <property type="match status" value="1"/>
</dbReference>
<keyword evidence="2" id="KW-0812">Transmembrane</keyword>
<dbReference type="Proteomes" id="UP000094056">
    <property type="component" value="Unassembled WGS sequence"/>
</dbReference>
<dbReference type="EMBL" id="MAYW01000035">
    <property type="protein sequence ID" value="ODS33171.1"/>
    <property type="molecule type" value="Genomic_DNA"/>
</dbReference>
<protein>
    <submittedName>
        <fullName evidence="6">AcrA/AcrE family multidrug efflux protein</fullName>
    </submittedName>
</protein>
<feature type="domain" description="Multidrug resistance protein MdtA-like alpha-helical hairpin" evidence="3">
    <location>
        <begin position="131"/>
        <end position="205"/>
    </location>
</feature>
<gene>
    <name evidence="6" type="primary">acrA_1</name>
    <name evidence="6" type="ORF">SCARUB_01649</name>
</gene>
<evidence type="ECO:0000259" key="4">
    <source>
        <dbReference type="Pfam" id="PF25954"/>
    </source>
</evidence>
<dbReference type="NCBIfam" id="TIGR01730">
    <property type="entry name" value="RND_mfp"/>
    <property type="match status" value="1"/>
</dbReference>
<evidence type="ECO:0000313" key="6">
    <source>
        <dbReference type="EMBL" id="ODS33171.1"/>
    </source>
</evidence>
<dbReference type="PATRIC" id="fig|1872076.5.peg.1930"/>
<evidence type="ECO:0000313" key="7">
    <source>
        <dbReference type="Proteomes" id="UP000094056"/>
    </source>
</evidence>
<feature type="domain" description="YknX-like C-terminal permuted SH3-like" evidence="5">
    <location>
        <begin position="335"/>
        <end position="402"/>
    </location>
</feature>
<accession>A0A1E3XC01</accession>
<dbReference type="Pfam" id="PF25876">
    <property type="entry name" value="HH_MFP_RND"/>
    <property type="match status" value="1"/>
</dbReference>
<dbReference type="InterPro" id="IPR058624">
    <property type="entry name" value="MdtA-like_HH"/>
</dbReference>
<dbReference type="InterPro" id="IPR058792">
    <property type="entry name" value="Beta-barrel_RND_2"/>
</dbReference>
<reference evidence="6 7" key="1">
    <citation type="submission" date="2016-07" db="EMBL/GenBank/DDBJ databases">
        <title>Draft genome of Scalindua rubra, obtained from a brine-seawater interface in the Red Sea, sheds light on salt adaptation in anammox bacteria.</title>
        <authorList>
            <person name="Speth D.R."/>
            <person name="Lagkouvardos I."/>
            <person name="Wang Y."/>
            <person name="Qian P.-Y."/>
            <person name="Dutilh B.E."/>
            <person name="Jetten M.S."/>
        </authorList>
    </citation>
    <scope>NUCLEOTIDE SEQUENCE [LARGE SCALE GENOMIC DNA]</scope>
    <source>
        <strain evidence="6">BSI-1</strain>
    </source>
</reference>
<dbReference type="GO" id="GO:1990281">
    <property type="term" value="C:efflux pump complex"/>
    <property type="evidence" value="ECO:0007669"/>
    <property type="project" value="TreeGrafter"/>
</dbReference>
<proteinExistence type="inferred from homology"/>
<name>A0A1E3XC01_9BACT</name>
<comment type="similarity">
    <text evidence="1">Belongs to the membrane fusion protein (MFP) (TC 8.A.1) family.</text>
</comment>
<evidence type="ECO:0000256" key="2">
    <source>
        <dbReference type="SAM" id="Phobius"/>
    </source>
</evidence>
<organism evidence="6 7">
    <name type="scientific">Candidatus Scalindua rubra</name>
    <dbReference type="NCBI Taxonomy" id="1872076"/>
    <lineage>
        <taxon>Bacteria</taxon>
        <taxon>Pseudomonadati</taxon>
        <taxon>Planctomycetota</taxon>
        <taxon>Candidatus Brocadiia</taxon>
        <taxon>Candidatus Brocadiales</taxon>
        <taxon>Candidatus Scalinduaceae</taxon>
        <taxon>Candidatus Scalindua</taxon>
    </lineage>
</organism>
<dbReference type="Gene3D" id="1.10.287.470">
    <property type="entry name" value="Helix hairpin bin"/>
    <property type="match status" value="1"/>
</dbReference>
<feature type="transmembrane region" description="Helical" evidence="2">
    <location>
        <begin position="26"/>
        <end position="48"/>
    </location>
</feature>
<dbReference type="Gene3D" id="2.40.30.170">
    <property type="match status" value="1"/>
</dbReference>
<dbReference type="Gene3D" id="2.40.50.100">
    <property type="match status" value="1"/>
</dbReference>
<dbReference type="PANTHER" id="PTHR30469:SF38">
    <property type="entry name" value="HLYD FAMILY SECRETION PROTEIN"/>
    <property type="match status" value="1"/>
</dbReference>
<evidence type="ECO:0000256" key="1">
    <source>
        <dbReference type="ARBA" id="ARBA00009477"/>
    </source>
</evidence>
<evidence type="ECO:0000259" key="5">
    <source>
        <dbReference type="Pfam" id="PF25989"/>
    </source>
</evidence>